<dbReference type="EMBL" id="LSSK01000289">
    <property type="protein sequence ID" value="OMH83909.1"/>
    <property type="molecule type" value="Genomic_DNA"/>
</dbReference>
<dbReference type="GO" id="GO:1990414">
    <property type="term" value="P:replication-born double-strand break repair via sister chromatid exchange"/>
    <property type="evidence" value="ECO:0007669"/>
    <property type="project" value="TreeGrafter"/>
</dbReference>
<name>A0A1R1PSK8_ZANCU</name>
<gene>
    <name evidence="4" type="ORF">AX774_g2573</name>
</gene>
<feature type="region of interest" description="Disordered" evidence="2">
    <location>
        <begin position="189"/>
        <end position="235"/>
    </location>
</feature>
<reference evidence="5" key="1">
    <citation type="submission" date="2017-01" db="EMBL/GenBank/DDBJ databases">
        <authorList>
            <person name="Wang Y."/>
            <person name="White M."/>
            <person name="Kvist S."/>
            <person name="Moncalvo J.-M."/>
        </authorList>
    </citation>
    <scope>NUCLEOTIDE SEQUENCE [LARGE SCALE GENOMIC DNA]</scope>
    <source>
        <strain evidence="5">COL-18-3</strain>
    </source>
</reference>
<keyword evidence="5" id="KW-1185">Reference proteome</keyword>
<dbReference type="GO" id="GO:0003682">
    <property type="term" value="F:chromatin binding"/>
    <property type="evidence" value="ECO:0007669"/>
    <property type="project" value="TreeGrafter"/>
</dbReference>
<proteinExistence type="inferred from homology"/>
<evidence type="ECO:0000256" key="1">
    <source>
        <dbReference type="RuleBase" id="RU364107"/>
    </source>
</evidence>
<dbReference type="GO" id="GO:0140588">
    <property type="term" value="P:chromatin looping"/>
    <property type="evidence" value="ECO:0007669"/>
    <property type="project" value="InterPro"/>
</dbReference>
<keyword evidence="1" id="KW-0677">Repeat</keyword>
<dbReference type="InterPro" id="IPR033031">
    <property type="entry name" value="Scc2/Nipped-B"/>
</dbReference>
<dbReference type="AlphaFoldDB" id="A0A1R1PSK8"/>
<feature type="domain" description="Sister chromatid cohesion C-terminal" evidence="3">
    <location>
        <begin position="538"/>
        <end position="571"/>
    </location>
</feature>
<feature type="compositionally biased region" description="Acidic residues" evidence="2">
    <location>
        <begin position="511"/>
        <end position="521"/>
    </location>
</feature>
<dbReference type="InterPro" id="IPR024986">
    <property type="entry name" value="Nipped-B_C"/>
</dbReference>
<feature type="region of interest" description="Disordered" evidence="2">
    <location>
        <begin position="434"/>
        <end position="473"/>
    </location>
</feature>
<dbReference type="OrthoDB" id="418242at2759"/>
<dbReference type="GO" id="GO:0061775">
    <property type="term" value="F:cohesin loader activity"/>
    <property type="evidence" value="ECO:0007669"/>
    <property type="project" value="InterPro"/>
</dbReference>
<dbReference type="PANTHER" id="PTHR21704:SF18">
    <property type="entry name" value="NIPPED-B-LIKE PROTEIN"/>
    <property type="match status" value="1"/>
</dbReference>
<comment type="similarity">
    <text evidence="1">Belongs to the SCC2/Nipped-B family.</text>
</comment>
<feature type="region of interest" description="Disordered" evidence="2">
    <location>
        <begin position="35"/>
        <end position="71"/>
    </location>
</feature>
<keyword evidence="1" id="KW-0131">Cell cycle</keyword>
<sequence>MMVGDSRPSTIIRLIILTSLLVKNFEDIDEQQVVNIAPSLPQPPPEPEKSSCGERNDADNTKTSNNSVKKMGNERGIGIELVYLLGGFVSKLPQPTCSSSEGDGIVGIKMASLQMIGELQLNHPQLIMMDPIVRSCVYEEILCKPDLVGNDVDTRDESSIDNFVKLKIVVLKNITKILRHYDNKLQQLQSQEQNESTARLKQLKSKTRMGESQSSDRNRNNNNNNNNNSGGGGDVNCDGNTVSAKVLVGKDDVSNNIVASCASLVQTYLDNIIMDIQRYHTITSMSGTAMGIVAAGLFFIREVIQQGLVHPLRCTCVLLAIYSYCQGLGSSDPSSLKIAKLAKVVYYELATKYESFIHSNDSSAVLYVYEFLLPYSPVSSISQYLNATKSGNERSCRVGRVKLVKGYYYNRESNLFESLLQPLLSTLINSNSNNNSGNSGGGGVNSVQDSSSRSSNPYAPARNSQRQSIGGYGGNSHDLDTNQLVYGFIKMLLFNHCHPLLLPSLEPTTYNDEDGDEDENESEPKDDFENIGIYDEYYNKVQFIRFICENMLFFKYSNLDQVLFTISMLTKLVVDFGYPILAKFETASTFKLQKTSSNEHKNKNKNNYLDSNLQQMVADNNDLGEAIDCHDIFCSVCVGIFLLTRETLKSVYKIPENKCAQLSSLNTFDYGSGGGSAWASGVFGSSIPNYNSSFVNIHSLIRYNSNFNSAGGKTNYSDDESDENSHENSNKNENTVKDDKDKNNCRYYLGWNDLWPFAIAPIVNNADGTKQRSLFIQLFSDLSLFLYN</sequence>
<dbReference type="Pfam" id="PF12830">
    <property type="entry name" value="Nipped-B_C"/>
    <property type="match status" value="2"/>
</dbReference>
<evidence type="ECO:0000256" key="2">
    <source>
        <dbReference type="SAM" id="MobiDB-lite"/>
    </source>
</evidence>
<dbReference type="Proteomes" id="UP000188320">
    <property type="component" value="Unassembled WGS sequence"/>
</dbReference>
<feature type="region of interest" description="Disordered" evidence="2">
    <location>
        <begin position="508"/>
        <end position="527"/>
    </location>
</feature>
<accession>A0A1R1PSK8</accession>
<dbReference type="GO" id="GO:0071169">
    <property type="term" value="P:establishment of protein localization to chromatin"/>
    <property type="evidence" value="ECO:0007669"/>
    <property type="project" value="TreeGrafter"/>
</dbReference>
<feature type="compositionally biased region" description="Low complexity" evidence="2">
    <location>
        <begin position="445"/>
        <end position="455"/>
    </location>
</feature>
<dbReference type="GO" id="GO:0010468">
    <property type="term" value="P:regulation of gene expression"/>
    <property type="evidence" value="ECO:0007669"/>
    <property type="project" value="InterPro"/>
</dbReference>
<dbReference type="GO" id="GO:0090694">
    <property type="term" value="C:Scc2-Scc4 cohesin loading complex"/>
    <property type="evidence" value="ECO:0007669"/>
    <property type="project" value="TreeGrafter"/>
</dbReference>
<dbReference type="PANTHER" id="PTHR21704">
    <property type="entry name" value="NIPPED-B-LIKE PROTEIN DELANGIN SCC2-RELATED"/>
    <property type="match status" value="1"/>
</dbReference>
<keyword evidence="1" id="KW-0539">Nucleus</keyword>
<comment type="caution">
    <text evidence="4">The sequence shown here is derived from an EMBL/GenBank/DDBJ whole genome shotgun (WGS) entry which is preliminary data.</text>
</comment>
<feature type="region of interest" description="Disordered" evidence="2">
    <location>
        <begin position="713"/>
        <end position="738"/>
    </location>
</feature>
<feature type="compositionally biased region" description="Basic and acidic residues" evidence="2">
    <location>
        <begin position="723"/>
        <end position="738"/>
    </location>
</feature>
<comment type="subcellular location">
    <subcellularLocation>
        <location evidence="1">Nucleus</location>
    </subcellularLocation>
</comment>
<feature type="compositionally biased region" description="Basic and acidic residues" evidence="2">
    <location>
        <begin position="46"/>
        <end position="60"/>
    </location>
</feature>
<evidence type="ECO:0000259" key="3">
    <source>
        <dbReference type="Pfam" id="PF12830"/>
    </source>
</evidence>
<evidence type="ECO:0000313" key="5">
    <source>
        <dbReference type="Proteomes" id="UP000188320"/>
    </source>
</evidence>
<feature type="domain" description="Sister chromatid cohesion C-terminal" evidence="3">
    <location>
        <begin position="261"/>
        <end position="376"/>
    </location>
</feature>
<evidence type="ECO:0000313" key="4">
    <source>
        <dbReference type="EMBL" id="OMH83909.1"/>
    </source>
</evidence>
<protein>
    <recommendedName>
        <fullName evidence="1">Sister chromatid cohesion protein</fullName>
    </recommendedName>
</protein>
<organism evidence="4 5">
    <name type="scientific">Zancudomyces culisetae</name>
    <name type="common">Gut fungus</name>
    <name type="synonym">Smittium culisetae</name>
    <dbReference type="NCBI Taxonomy" id="1213189"/>
    <lineage>
        <taxon>Eukaryota</taxon>
        <taxon>Fungi</taxon>
        <taxon>Fungi incertae sedis</taxon>
        <taxon>Zoopagomycota</taxon>
        <taxon>Kickxellomycotina</taxon>
        <taxon>Harpellomycetes</taxon>
        <taxon>Harpellales</taxon>
        <taxon>Legeriomycetaceae</taxon>
        <taxon>Zancudomyces</taxon>
    </lineage>
</organism>
<dbReference type="GO" id="GO:0034087">
    <property type="term" value="P:establishment of mitotic sister chromatid cohesion"/>
    <property type="evidence" value="ECO:0007669"/>
    <property type="project" value="TreeGrafter"/>
</dbReference>